<dbReference type="EMBL" id="AMZH03012636">
    <property type="protein sequence ID" value="RRT50666.1"/>
    <property type="molecule type" value="Genomic_DNA"/>
</dbReference>
<evidence type="ECO:0000313" key="3">
    <source>
        <dbReference type="Proteomes" id="UP000287651"/>
    </source>
</evidence>
<dbReference type="AlphaFoldDB" id="A0A426YG57"/>
<comment type="caution">
    <text evidence="2">The sequence shown here is derived from an EMBL/GenBank/DDBJ whole genome shotgun (WGS) entry which is preliminary data.</text>
</comment>
<proteinExistence type="predicted"/>
<feature type="compositionally biased region" description="Basic and acidic residues" evidence="1">
    <location>
        <begin position="73"/>
        <end position="88"/>
    </location>
</feature>
<name>A0A426YG57_ENSVE</name>
<feature type="compositionally biased region" description="Basic residues" evidence="1">
    <location>
        <begin position="59"/>
        <end position="72"/>
    </location>
</feature>
<sequence length="205" mass="22626">MDLGDLRGMPKMSSGKAPSTRVAAPAREVDVSPARKAPKTSSKRSIDAPTEQADDPARRHNKAKVLTRRHKSRHDEGESRSHSKDKKPAAPSEEPDTPSSQIERVEELDESLERLVGCRGVQEGTSPPSAGTGAIHAPVEARVRARKMDDELLQAMKALENARTELPKQAIIQYKESVDFKEGLKRMSRVTYEYGYQVALACFHA</sequence>
<organism evidence="2 3">
    <name type="scientific">Ensete ventricosum</name>
    <name type="common">Abyssinian banana</name>
    <name type="synonym">Musa ensete</name>
    <dbReference type="NCBI Taxonomy" id="4639"/>
    <lineage>
        <taxon>Eukaryota</taxon>
        <taxon>Viridiplantae</taxon>
        <taxon>Streptophyta</taxon>
        <taxon>Embryophyta</taxon>
        <taxon>Tracheophyta</taxon>
        <taxon>Spermatophyta</taxon>
        <taxon>Magnoliopsida</taxon>
        <taxon>Liliopsida</taxon>
        <taxon>Zingiberales</taxon>
        <taxon>Musaceae</taxon>
        <taxon>Ensete</taxon>
    </lineage>
</organism>
<accession>A0A426YG57</accession>
<protein>
    <submittedName>
        <fullName evidence="2">Uncharacterized protein</fullName>
    </submittedName>
</protein>
<evidence type="ECO:0000313" key="2">
    <source>
        <dbReference type="EMBL" id="RRT50666.1"/>
    </source>
</evidence>
<feature type="region of interest" description="Disordered" evidence="1">
    <location>
        <begin position="1"/>
        <end position="107"/>
    </location>
</feature>
<gene>
    <name evidence="2" type="ORF">B296_00018670</name>
</gene>
<evidence type="ECO:0000256" key="1">
    <source>
        <dbReference type="SAM" id="MobiDB-lite"/>
    </source>
</evidence>
<reference evidence="2 3" key="1">
    <citation type="journal article" date="2014" name="Agronomy (Basel)">
        <title>A Draft Genome Sequence for Ensete ventricosum, the Drought-Tolerant Tree Against Hunger.</title>
        <authorList>
            <person name="Harrison J."/>
            <person name="Moore K.A."/>
            <person name="Paszkiewicz K."/>
            <person name="Jones T."/>
            <person name="Grant M."/>
            <person name="Ambacheew D."/>
            <person name="Muzemil S."/>
            <person name="Studholme D.J."/>
        </authorList>
    </citation>
    <scope>NUCLEOTIDE SEQUENCE [LARGE SCALE GENOMIC DNA]</scope>
</reference>
<dbReference type="Proteomes" id="UP000287651">
    <property type="component" value="Unassembled WGS sequence"/>
</dbReference>